<protein>
    <recommendedName>
        <fullName evidence="4 14">Protoporphyrinogen IX oxidase</fullName>
        <shortName evidence="14">PPO</shortName>
        <ecNumber evidence="14">1.3.99.-</ecNumber>
    </recommendedName>
</protein>
<dbReference type="HAMAP" id="MF_02239">
    <property type="entry name" value="HemJ"/>
    <property type="match status" value="1"/>
</dbReference>
<evidence type="ECO:0000256" key="13">
    <source>
        <dbReference type="ARBA" id="ARBA00048390"/>
    </source>
</evidence>
<gene>
    <name evidence="15" type="ORF">DFR52_103758</name>
</gene>
<organism evidence="15 16">
    <name type="scientific">Hoeflea marina</name>
    <dbReference type="NCBI Taxonomy" id="274592"/>
    <lineage>
        <taxon>Bacteria</taxon>
        <taxon>Pseudomonadati</taxon>
        <taxon>Pseudomonadota</taxon>
        <taxon>Alphaproteobacteria</taxon>
        <taxon>Hyphomicrobiales</taxon>
        <taxon>Rhizobiaceae</taxon>
        <taxon>Hoeflea</taxon>
    </lineage>
</organism>
<evidence type="ECO:0000256" key="2">
    <source>
        <dbReference type="ARBA" id="ARBA00005073"/>
    </source>
</evidence>
<evidence type="ECO:0000256" key="6">
    <source>
        <dbReference type="ARBA" id="ARBA00022617"/>
    </source>
</evidence>
<dbReference type="GO" id="GO:0005886">
    <property type="term" value="C:plasma membrane"/>
    <property type="evidence" value="ECO:0007669"/>
    <property type="project" value="UniProtKB-SubCell"/>
</dbReference>
<evidence type="ECO:0000256" key="5">
    <source>
        <dbReference type="ARBA" id="ARBA00022475"/>
    </source>
</evidence>
<keyword evidence="11 14" id="KW-0408">Iron</keyword>
<keyword evidence="5 14" id="KW-1003">Cell membrane</keyword>
<sequence>MSEPTTGAAEGRKARNKAFASIALVLVLAGAGIVYQPEWIYPWLKVLHVAAVISWMVGLFYLPRIFVYHSEADRDGDAASTFAVMEARLLKVIMRPAMLVVWGSGLWLAWKGFGFYGPWLWVKIAAVVGLTAFHGFLSQATRRFASGSNRFTARQWRMVNEIPTLLMLVALIMVIVKPFA</sequence>
<evidence type="ECO:0000256" key="1">
    <source>
        <dbReference type="ARBA" id="ARBA00004651"/>
    </source>
</evidence>
<evidence type="ECO:0000256" key="4">
    <source>
        <dbReference type="ARBA" id="ARBA00017504"/>
    </source>
</evidence>
<comment type="function">
    <text evidence="14">Catalyzes the oxidation of protoporphyrinogen IX to protoporphyrin IX.</text>
</comment>
<evidence type="ECO:0000256" key="12">
    <source>
        <dbReference type="ARBA" id="ARBA00023136"/>
    </source>
</evidence>
<keyword evidence="10 14" id="KW-0560">Oxidoreductase</keyword>
<keyword evidence="9 14" id="KW-1133">Transmembrane helix</keyword>
<feature type="transmembrane region" description="Helical" evidence="14">
    <location>
        <begin position="41"/>
        <end position="62"/>
    </location>
</feature>
<keyword evidence="16" id="KW-1185">Reference proteome</keyword>
<reference evidence="15 16" key="1">
    <citation type="submission" date="2018-05" db="EMBL/GenBank/DDBJ databases">
        <title>Genomic Encyclopedia of Type Strains, Phase IV (KMG-IV): sequencing the most valuable type-strain genomes for metagenomic binning, comparative biology and taxonomic classification.</title>
        <authorList>
            <person name="Goeker M."/>
        </authorList>
    </citation>
    <scope>NUCLEOTIDE SEQUENCE [LARGE SCALE GENOMIC DNA]</scope>
    <source>
        <strain evidence="15 16">DSM 16791</strain>
    </source>
</reference>
<dbReference type="Proteomes" id="UP000246352">
    <property type="component" value="Unassembled WGS sequence"/>
</dbReference>
<dbReference type="GO" id="GO:0070818">
    <property type="term" value="F:protoporphyrinogen oxidase activity"/>
    <property type="evidence" value="ECO:0007669"/>
    <property type="project" value="UniProtKB-UniRule"/>
</dbReference>
<evidence type="ECO:0000256" key="8">
    <source>
        <dbReference type="ARBA" id="ARBA00022723"/>
    </source>
</evidence>
<feature type="transmembrane region" description="Helical" evidence="14">
    <location>
        <begin position="116"/>
        <end position="137"/>
    </location>
</feature>
<dbReference type="NCBIfam" id="TIGR00701">
    <property type="entry name" value="protoporphyrinogen oxidase HemJ"/>
    <property type="match status" value="1"/>
</dbReference>
<evidence type="ECO:0000313" key="15">
    <source>
        <dbReference type="EMBL" id="PWW00551.1"/>
    </source>
</evidence>
<evidence type="ECO:0000256" key="7">
    <source>
        <dbReference type="ARBA" id="ARBA00022692"/>
    </source>
</evidence>
<evidence type="ECO:0000256" key="14">
    <source>
        <dbReference type="HAMAP-Rule" id="MF_02239"/>
    </source>
</evidence>
<evidence type="ECO:0000256" key="10">
    <source>
        <dbReference type="ARBA" id="ARBA00023002"/>
    </source>
</evidence>
<comment type="subcellular location">
    <subcellularLocation>
        <location evidence="1 14">Cell membrane</location>
        <topology evidence="1 14">Multi-pass membrane protein</topology>
    </subcellularLocation>
</comment>
<name>A0A317PQ28_9HYPH</name>
<dbReference type="EMBL" id="QGTR01000003">
    <property type="protein sequence ID" value="PWW00551.1"/>
    <property type="molecule type" value="Genomic_DNA"/>
</dbReference>
<keyword evidence="8 14" id="KW-0479">Metal-binding</keyword>
<comment type="cofactor">
    <cofactor evidence="14">
        <name>heme b</name>
        <dbReference type="ChEBI" id="CHEBI:60344"/>
    </cofactor>
    <text evidence="14">Binds 1 heme b (iron(II)-protoporphyrin IX) group per subunit.</text>
</comment>
<accession>A0A317PQ28</accession>
<keyword evidence="12 14" id="KW-0472">Membrane</keyword>
<evidence type="ECO:0000313" key="16">
    <source>
        <dbReference type="Proteomes" id="UP000246352"/>
    </source>
</evidence>
<comment type="catalytic activity">
    <reaction evidence="13 14">
        <text>protoporphyrinogen IX + 3 A = protoporphyrin IX + 3 AH2</text>
        <dbReference type="Rhea" id="RHEA:62000"/>
        <dbReference type="ChEBI" id="CHEBI:13193"/>
        <dbReference type="ChEBI" id="CHEBI:17499"/>
        <dbReference type="ChEBI" id="CHEBI:57306"/>
        <dbReference type="ChEBI" id="CHEBI:57307"/>
    </reaction>
</comment>
<dbReference type="EC" id="1.3.99.-" evidence="14"/>
<dbReference type="PANTHER" id="PTHR40255">
    <property type="entry name" value="UPF0093 MEMBRANE PROTEIN SLR1790"/>
    <property type="match status" value="1"/>
</dbReference>
<feature type="binding site" description="axial binding residue" evidence="14">
    <location>
        <position position="123"/>
    </location>
    <ligand>
        <name>heme</name>
        <dbReference type="ChEBI" id="CHEBI:30413"/>
    </ligand>
    <ligandPart>
        <name>Fe</name>
        <dbReference type="ChEBI" id="CHEBI:18248"/>
    </ligandPart>
</feature>
<dbReference type="AlphaFoldDB" id="A0A317PQ28"/>
<proteinExistence type="inferred from homology"/>
<evidence type="ECO:0000256" key="11">
    <source>
        <dbReference type="ARBA" id="ARBA00023004"/>
    </source>
</evidence>
<dbReference type="InterPro" id="IPR005265">
    <property type="entry name" value="HemJ-like"/>
</dbReference>
<feature type="binding site" description="axial binding residue" evidence="14">
    <location>
        <position position="48"/>
    </location>
    <ligand>
        <name>heme</name>
        <dbReference type="ChEBI" id="CHEBI:30413"/>
    </ligand>
    <ligandPart>
        <name>Fe</name>
        <dbReference type="ChEBI" id="CHEBI:18248"/>
    </ligandPart>
</feature>
<comment type="similarity">
    <text evidence="3 14">Belongs to the HemJ family.</text>
</comment>
<dbReference type="RefSeq" id="WP_245415346.1">
    <property type="nucleotide sequence ID" value="NZ_QGTR01000003.1"/>
</dbReference>
<keyword evidence="6 14" id="KW-0349">Heme</keyword>
<dbReference type="GO" id="GO:0006782">
    <property type="term" value="P:protoporphyrinogen IX biosynthetic process"/>
    <property type="evidence" value="ECO:0007669"/>
    <property type="project" value="UniProtKB-UniRule"/>
</dbReference>
<dbReference type="GO" id="GO:0046872">
    <property type="term" value="F:metal ion binding"/>
    <property type="evidence" value="ECO:0007669"/>
    <property type="project" value="UniProtKB-KW"/>
</dbReference>
<feature type="transmembrane region" description="Helical" evidence="14">
    <location>
        <begin position="18"/>
        <end position="35"/>
    </location>
</feature>
<keyword evidence="7 14" id="KW-0812">Transmembrane</keyword>
<evidence type="ECO:0000256" key="3">
    <source>
        <dbReference type="ARBA" id="ARBA00006501"/>
    </source>
</evidence>
<comment type="pathway">
    <text evidence="2 14">Porphyrin-containing compound metabolism; protoporphyrin-IX biosynthesis; protoporphyrin-IX from protoporphyrinogen-IX: step 1/1.</text>
</comment>
<dbReference type="UniPathway" id="UPA00251">
    <property type="reaction ID" value="UER00324"/>
</dbReference>
<evidence type="ECO:0000256" key="9">
    <source>
        <dbReference type="ARBA" id="ARBA00022989"/>
    </source>
</evidence>
<feature type="transmembrane region" description="Helical" evidence="14">
    <location>
        <begin position="92"/>
        <end position="110"/>
    </location>
</feature>
<feature type="transmembrane region" description="Helical" evidence="14">
    <location>
        <begin position="158"/>
        <end position="176"/>
    </location>
</feature>
<dbReference type="Pfam" id="PF03653">
    <property type="entry name" value="UPF0093"/>
    <property type="match status" value="1"/>
</dbReference>
<comment type="caution">
    <text evidence="15">The sequence shown here is derived from an EMBL/GenBank/DDBJ whole genome shotgun (WGS) entry which is preliminary data.</text>
</comment>
<comment type="subunit">
    <text evidence="14">Homodimer.</text>
</comment>
<dbReference type="PANTHER" id="PTHR40255:SF1">
    <property type="entry name" value="PROTOPORPHYRINOGEN IX OXIDASE"/>
    <property type="match status" value="1"/>
</dbReference>